<evidence type="ECO:0008006" key="6">
    <source>
        <dbReference type="Google" id="ProtNLM"/>
    </source>
</evidence>
<sequence length="309" mass="33380">MHRRRRLKKQYRILLRVIVGVAIILAGGRIVKGMLANRQTTQQAEMDQAAGSSSATNHSNHVVKLGNTVNVNQALQTAWQKVLKGTTANVDIAVYSPKTGRTYTYSVKQSDDATFPTASILKVTVMAAVLHQNQTNGTTLTSTEQSEMQAMIENSDNDACTDLLDNVLGGNDGNDATYSALGMTGTTADMTGWAMTTTTAADQLKVLNAIFYGADNYLTKSERTYAMSLMSTVESDQDWGISAGATHYQLKNGWRLEDNGDWIVNSIGHVGKTSEQGYTIAVLTNDNATQDDGEKVVENLAAATKTVLN</sequence>
<evidence type="ECO:0000256" key="1">
    <source>
        <dbReference type="SAM" id="Phobius"/>
    </source>
</evidence>
<reference evidence="4 5" key="1">
    <citation type="journal article" date="2015" name="Genome Announc.">
        <title>Expanding the biotechnology potential of lactobacilli through comparative genomics of 213 strains and associated genera.</title>
        <authorList>
            <person name="Sun Z."/>
            <person name="Harris H.M."/>
            <person name="McCann A."/>
            <person name="Guo C."/>
            <person name="Argimon S."/>
            <person name="Zhang W."/>
            <person name="Yang X."/>
            <person name="Jeffery I.B."/>
            <person name="Cooney J.C."/>
            <person name="Kagawa T.F."/>
            <person name="Liu W."/>
            <person name="Song Y."/>
            <person name="Salvetti E."/>
            <person name="Wrobel A."/>
            <person name="Rasinkangas P."/>
            <person name="Parkhill J."/>
            <person name="Rea M.C."/>
            <person name="O'Sullivan O."/>
            <person name="Ritari J."/>
            <person name="Douillard F.P."/>
            <person name="Paul Ross R."/>
            <person name="Yang R."/>
            <person name="Briner A.E."/>
            <person name="Felis G.E."/>
            <person name="de Vos W.M."/>
            <person name="Barrangou R."/>
            <person name="Klaenhammer T.R."/>
            <person name="Caufield P.W."/>
            <person name="Cui Y."/>
            <person name="Zhang H."/>
            <person name="O'Toole P.W."/>
        </authorList>
    </citation>
    <scope>NUCLEOTIDE SEQUENCE [LARGE SCALE GENOMIC DNA]</scope>
    <source>
        <strain evidence="2 5">ATCC BAA-66</strain>
        <strain evidence="3 4">DSM 13344</strain>
    </source>
</reference>
<evidence type="ECO:0000313" key="4">
    <source>
        <dbReference type="Proteomes" id="UP000051645"/>
    </source>
</evidence>
<organism evidence="3 4">
    <name type="scientific">Lactobacillus selangorensis</name>
    <dbReference type="NCBI Taxonomy" id="81857"/>
    <lineage>
        <taxon>Bacteria</taxon>
        <taxon>Bacillati</taxon>
        <taxon>Bacillota</taxon>
        <taxon>Bacilli</taxon>
        <taxon>Lactobacillales</taxon>
        <taxon>Lactobacillaceae</taxon>
        <taxon>Lactobacillus</taxon>
    </lineage>
</organism>
<dbReference type="PANTHER" id="PTHR35333:SF3">
    <property type="entry name" value="BETA-LACTAMASE-TYPE TRANSPEPTIDASE FOLD CONTAINING PROTEIN"/>
    <property type="match status" value="1"/>
</dbReference>
<keyword evidence="1" id="KW-0812">Transmembrane</keyword>
<dbReference type="PATRIC" id="fig|81857.3.peg.1602"/>
<evidence type="ECO:0000313" key="5">
    <source>
        <dbReference type="Proteomes" id="UP000051751"/>
    </source>
</evidence>
<protein>
    <recommendedName>
        <fullName evidence="6">Penicillin-binding protein</fullName>
    </recommendedName>
</protein>
<dbReference type="GO" id="GO:0030655">
    <property type="term" value="P:beta-lactam antibiotic catabolic process"/>
    <property type="evidence" value="ECO:0007669"/>
    <property type="project" value="InterPro"/>
</dbReference>
<dbReference type="Proteomes" id="UP000051645">
    <property type="component" value="Unassembled WGS sequence"/>
</dbReference>
<dbReference type="RefSeq" id="WP_057770146.1">
    <property type="nucleotide sequence ID" value="NZ_JQAT01000004.1"/>
</dbReference>
<dbReference type="GO" id="GO:0008800">
    <property type="term" value="F:beta-lactamase activity"/>
    <property type="evidence" value="ECO:0007669"/>
    <property type="project" value="InterPro"/>
</dbReference>
<dbReference type="InterPro" id="IPR000871">
    <property type="entry name" value="Beta-lactam_class-A"/>
</dbReference>
<dbReference type="AlphaFoldDB" id="A0A0R2FZV5"/>
<dbReference type="InterPro" id="IPR012338">
    <property type="entry name" value="Beta-lactam/transpept-like"/>
</dbReference>
<name>A0A0R2FZV5_9LACO</name>
<dbReference type="Gene3D" id="3.40.710.10">
    <property type="entry name" value="DD-peptidase/beta-lactamase superfamily"/>
    <property type="match status" value="1"/>
</dbReference>
<comment type="caution">
    <text evidence="3">The sequence shown here is derived from an EMBL/GenBank/DDBJ whole genome shotgun (WGS) entry which is preliminary data.</text>
</comment>
<feature type="transmembrane region" description="Helical" evidence="1">
    <location>
        <begin position="12"/>
        <end position="31"/>
    </location>
</feature>
<evidence type="ECO:0000313" key="3">
    <source>
        <dbReference type="EMBL" id="KRN30983.1"/>
    </source>
</evidence>
<dbReference type="EMBL" id="JQAT01000004">
    <property type="protein sequence ID" value="KRN28140.1"/>
    <property type="molecule type" value="Genomic_DNA"/>
</dbReference>
<dbReference type="GO" id="GO:0046677">
    <property type="term" value="P:response to antibiotic"/>
    <property type="evidence" value="ECO:0007669"/>
    <property type="project" value="InterPro"/>
</dbReference>
<dbReference type="PANTHER" id="PTHR35333">
    <property type="entry name" value="BETA-LACTAMASE"/>
    <property type="match status" value="1"/>
</dbReference>
<dbReference type="STRING" id="81857.IV38_GL001591"/>
<keyword evidence="1" id="KW-1133">Transmembrane helix</keyword>
<gene>
    <name evidence="2" type="ORF">IV38_GL001591</name>
    <name evidence="3" type="ORF">IV40_GL001624</name>
</gene>
<dbReference type="OrthoDB" id="3524371at2"/>
<accession>A0A0R2FZV5</accession>
<proteinExistence type="predicted"/>
<dbReference type="SUPFAM" id="SSF56601">
    <property type="entry name" value="beta-lactamase/transpeptidase-like"/>
    <property type="match status" value="1"/>
</dbReference>
<keyword evidence="4" id="KW-1185">Reference proteome</keyword>
<dbReference type="EMBL" id="JQAZ01000005">
    <property type="protein sequence ID" value="KRN30983.1"/>
    <property type="molecule type" value="Genomic_DNA"/>
</dbReference>
<keyword evidence="1" id="KW-0472">Membrane</keyword>
<evidence type="ECO:0000313" key="2">
    <source>
        <dbReference type="EMBL" id="KRN28140.1"/>
    </source>
</evidence>
<dbReference type="Proteomes" id="UP000051751">
    <property type="component" value="Unassembled WGS sequence"/>
</dbReference>